<evidence type="ECO:0000313" key="1">
    <source>
        <dbReference type="EMBL" id="CAI9288137.1"/>
    </source>
</evidence>
<dbReference type="EMBL" id="OX465081">
    <property type="protein sequence ID" value="CAI9288137.1"/>
    <property type="molecule type" value="Genomic_DNA"/>
</dbReference>
<protein>
    <submittedName>
        <fullName evidence="1">Uncharacterized protein</fullName>
    </submittedName>
</protein>
<reference evidence="1" key="1">
    <citation type="submission" date="2023-04" db="EMBL/GenBank/DDBJ databases">
        <authorList>
            <person name="Vijverberg K."/>
            <person name="Xiong W."/>
            <person name="Schranz E."/>
        </authorList>
    </citation>
    <scope>NUCLEOTIDE SEQUENCE</scope>
</reference>
<proteinExistence type="predicted"/>
<dbReference type="AlphaFoldDB" id="A0AA35Z9X5"/>
<gene>
    <name evidence="1" type="ORF">LSALG_LOCUS27459</name>
</gene>
<name>A0AA35Z9X5_LACSI</name>
<dbReference type="Proteomes" id="UP001177003">
    <property type="component" value="Chromosome 5"/>
</dbReference>
<organism evidence="1 2">
    <name type="scientific">Lactuca saligna</name>
    <name type="common">Willowleaf lettuce</name>
    <dbReference type="NCBI Taxonomy" id="75948"/>
    <lineage>
        <taxon>Eukaryota</taxon>
        <taxon>Viridiplantae</taxon>
        <taxon>Streptophyta</taxon>
        <taxon>Embryophyta</taxon>
        <taxon>Tracheophyta</taxon>
        <taxon>Spermatophyta</taxon>
        <taxon>Magnoliopsida</taxon>
        <taxon>eudicotyledons</taxon>
        <taxon>Gunneridae</taxon>
        <taxon>Pentapetalae</taxon>
        <taxon>asterids</taxon>
        <taxon>campanulids</taxon>
        <taxon>Asterales</taxon>
        <taxon>Asteraceae</taxon>
        <taxon>Cichorioideae</taxon>
        <taxon>Cichorieae</taxon>
        <taxon>Lactucinae</taxon>
        <taxon>Lactuca</taxon>
    </lineage>
</organism>
<accession>A0AA35Z9X5</accession>
<evidence type="ECO:0000313" key="2">
    <source>
        <dbReference type="Proteomes" id="UP001177003"/>
    </source>
</evidence>
<keyword evidence="2" id="KW-1185">Reference proteome</keyword>
<sequence length="180" mass="21430">MLFSFYFKYGRPQLQIWSLQKLVVVKVYAAFPVENFTNVRFKGFIGSSRTELEFNIVDFPLAKMDVEIVVVLKKKLIVNPEPEPKDFQKLKLGKINKENRNIMYQRREVEEVVKSMFFLLDKHLYHTTAFNNILVLVAATKSNNADDLKCVMDMIKWYLMFRNTFLNMMMKQFQVQKIHQ</sequence>